<protein>
    <submittedName>
        <fullName evidence="2">Uncharacterized protein</fullName>
    </submittedName>
</protein>
<evidence type="ECO:0000313" key="3">
    <source>
        <dbReference type="Proteomes" id="UP000032702"/>
    </source>
</evidence>
<dbReference type="EMBL" id="AAMD01000387">
    <property type="protein sequence ID" value="EAU61636.1"/>
    <property type="molecule type" value="Genomic_DNA"/>
</dbReference>
<dbReference type="Proteomes" id="UP000032702">
    <property type="component" value="Unassembled WGS sequence"/>
</dbReference>
<gene>
    <name evidence="2" type="ORF">STIAU_5214</name>
</gene>
<evidence type="ECO:0000313" key="2">
    <source>
        <dbReference type="EMBL" id="EAU61636.1"/>
    </source>
</evidence>
<feature type="compositionally biased region" description="Acidic residues" evidence="1">
    <location>
        <begin position="1"/>
        <end position="12"/>
    </location>
</feature>
<organism evidence="2 3">
    <name type="scientific">Stigmatella aurantiaca (strain DW4/3-1)</name>
    <dbReference type="NCBI Taxonomy" id="378806"/>
    <lineage>
        <taxon>Bacteria</taxon>
        <taxon>Pseudomonadati</taxon>
        <taxon>Myxococcota</taxon>
        <taxon>Myxococcia</taxon>
        <taxon>Myxococcales</taxon>
        <taxon>Cystobacterineae</taxon>
        <taxon>Archangiaceae</taxon>
        <taxon>Stigmatella</taxon>
    </lineage>
</organism>
<name>Q08MC7_STIAD</name>
<evidence type="ECO:0000256" key="1">
    <source>
        <dbReference type="SAM" id="MobiDB-lite"/>
    </source>
</evidence>
<reference evidence="2 3" key="1">
    <citation type="submission" date="2006-04" db="EMBL/GenBank/DDBJ databases">
        <authorList>
            <person name="Nierman W.C."/>
        </authorList>
    </citation>
    <scope>NUCLEOTIDE SEQUENCE [LARGE SCALE GENOMIC DNA]</scope>
    <source>
        <strain evidence="2 3">DW4/3-1</strain>
    </source>
</reference>
<feature type="non-terminal residue" evidence="2">
    <location>
        <position position="116"/>
    </location>
</feature>
<feature type="region of interest" description="Disordered" evidence="1">
    <location>
        <begin position="1"/>
        <end position="22"/>
    </location>
</feature>
<comment type="caution">
    <text evidence="2">The sequence shown here is derived from an EMBL/GenBank/DDBJ whole genome shotgun (WGS) entry which is preliminary data.</text>
</comment>
<dbReference type="AlphaFoldDB" id="Q08MC7"/>
<proteinExistence type="predicted"/>
<sequence>MAGPLLDDEQCEPGDRGGFEQAPQGNVALQLLADPRQELHPKQGVPTQQEERIVDAHLLNSQQLRPDPRDLRLKVIAGRHILSGQIWPLVQGRNLHRLVLRRLGGSLLLNPDRQRD</sequence>
<accession>Q08MC7</accession>